<dbReference type="AlphaFoldDB" id="A0A8H7Y5M5"/>
<feature type="compositionally biased region" description="Low complexity" evidence="1">
    <location>
        <begin position="304"/>
        <end position="319"/>
    </location>
</feature>
<accession>A0A8H7Y5M5</accession>
<protein>
    <submittedName>
        <fullName evidence="2">Uncharacterized protein</fullName>
    </submittedName>
</protein>
<feature type="compositionally biased region" description="Polar residues" evidence="1">
    <location>
        <begin position="1"/>
        <end position="10"/>
    </location>
</feature>
<dbReference type="EMBL" id="JAFIQS010000003">
    <property type="protein sequence ID" value="KAG5171796.1"/>
    <property type="molecule type" value="Genomic_DNA"/>
</dbReference>
<reference evidence="2" key="1">
    <citation type="submission" date="2021-02" db="EMBL/GenBank/DDBJ databases">
        <title>Psilocybe cubensis genome.</title>
        <authorList>
            <person name="Mckernan K.J."/>
            <person name="Crawford S."/>
            <person name="Trippe A."/>
            <person name="Kane L.T."/>
            <person name="Mclaughlin S."/>
        </authorList>
    </citation>
    <scope>NUCLEOTIDE SEQUENCE [LARGE SCALE GENOMIC DNA]</scope>
    <source>
        <strain evidence="2">MGC-MH-2018</strain>
    </source>
</reference>
<proteinExistence type="predicted"/>
<evidence type="ECO:0000256" key="1">
    <source>
        <dbReference type="SAM" id="MobiDB-lite"/>
    </source>
</evidence>
<feature type="region of interest" description="Disordered" evidence="1">
    <location>
        <begin position="215"/>
        <end position="323"/>
    </location>
</feature>
<feature type="region of interest" description="Disordered" evidence="1">
    <location>
        <begin position="1"/>
        <end position="20"/>
    </location>
</feature>
<evidence type="ECO:0000313" key="2">
    <source>
        <dbReference type="EMBL" id="KAG5171796.1"/>
    </source>
</evidence>
<feature type="compositionally biased region" description="Polar residues" evidence="1">
    <location>
        <begin position="219"/>
        <end position="240"/>
    </location>
</feature>
<name>A0A8H7Y5M5_PSICU</name>
<gene>
    <name evidence="2" type="ORF">JR316_003884</name>
</gene>
<organism evidence="2">
    <name type="scientific">Psilocybe cubensis</name>
    <name type="common">Psychedelic mushroom</name>
    <name type="synonym">Stropharia cubensis</name>
    <dbReference type="NCBI Taxonomy" id="181762"/>
    <lineage>
        <taxon>Eukaryota</taxon>
        <taxon>Fungi</taxon>
        <taxon>Dikarya</taxon>
        <taxon>Basidiomycota</taxon>
        <taxon>Agaricomycotina</taxon>
        <taxon>Agaricomycetes</taxon>
        <taxon>Agaricomycetidae</taxon>
        <taxon>Agaricales</taxon>
        <taxon>Agaricineae</taxon>
        <taxon>Strophariaceae</taxon>
        <taxon>Psilocybe</taxon>
    </lineage>
</organism>
<comment type="caution">
    <text evidence="2">The sequence shown here is derived from an EMBL/GenBank/DDBJ whole genome shotgun (WGS) entry which is preliminary data.</text>
</comment>
<sequence length="646" mass="69606">MSNPAQTSSKKLGKRKAQDDPGFQTLADDFDQFVQRSVLIQMVSRTVNAQDVEPLFLSSAPRSMQWAIESGLIVLSSSSSTLLFTVMGGMSPGIIVCDSDKNFRIALDQKQLECCKTFIDGHRFRNLKVDKPLYNFLHKKGVDHSVFQQYPNGELYILYPESYPPGLTHALSENTLAVNECLTINRDLQIEKHIKLASGFLTSIRTPMGRIGTFKSPVVHQSPSQIGANKSHKVQGSANGSVVPPSKKPRTTPTHPQQQGPTIPVPSYNPRLRNIRGNTDHTLMPPPQIPRQHHLPTNSQTARSRTQSSMSLSKSSQPQFPDRYDETGMGIHSSPRARSTATSSLNQLVRQNSEPNFLTNAPGGFLARSVHTPETAVPNSFNLQGNSNPLQTTAEAGPALMPEGRYGQTSTVHHVGQNVVAQSYIPNVAQAYETSTGTDSAVAESQHSNSYSQYTESADNTSFGSHVVLLDTASGSFSQVAVQTASSAIGAQDPTINDTYRNVGSYQNLAIQIPALDTAALIPTPPLVSNSTSQSGTQINSGSAGTPNILDHSAYAQDSANPAFAHKSLVQNSETQEGDIPAGTYQQTQGAEMHGGVNIDSSFDWDQFSGLEALSATDVSQFASGSIGGDLAEVGNWLQQFTPPEQ</sequence>
<feature type="compositionally biased region" description="Low complexity" evidence="1">
    <location>
        <begin position="251"/>
        <end position="262"/>
    </location>
</feature>